<evidence type="ECO:0000313" key="5">
    <source>
        <dbReference type="Proteomes" id="UP001498398"/>
    </source>
</evidence>
<sequence length="77" mass="8544">MLTWLIVSITPQHNPCRSHATLPSPDDRGIAPSLVAAKEKLQRSQLEDKLDHALQQRPKAEELIKGGILREDEAPPS</sequence>
<evidence type="ECO:0000256" key="2">
    <source>
        <dbReference type="PROSITE-ProRule" id="PRU00401"/>
    </source>
</evidence>
<feature type="coiled-coil region" evidence="3">
    <location>
        <begin position="36"/>
        <end position="63"/>
    </location>
</feature>
<evidence type="ECO:0000256" key="3">
    <source>
        <dbReference type="SAM" id="Coils"/>
    </source>
</evidence>
<dbReference type="EMBL" id="JBANRG010000079">
    <property type="protein sequence ID" value="KAK7438444.1"/>
    <property type="molecule type" value="Genomic_DNA"/>
</dbReference>
<dbReference type="Gene3D" id="6.10.150.10">
    <property type="match status" value="1"/>
</dbReference>
<accession>A0ABR1IQB6</accession>
<organism evidence="4 5">
    <name type="scientific">Marasmiellus scandens</name>
    <dbReference type="NCBI Taxonomy" id="2682957"/>
    <lineage>
        <taxon>Eukaryota</taxon>
        <taxon>Fungi</taxon>
        <taxon>Dikarya</taxon>
        <taxon>Basidiomycota</taxon>
        <taxon>Agaricomycotina</taxon>
        <taxon>Agaricomycetes</taxon>
        <taxon>Agaricomycetidae</taxon>
        <taxon>Agaricales</taxon>
        <taxon>Marasmiineae</taxon>
        <taxon>Omphalotaceae</taxon>
        <taxon>Marasmiellus</taxon>
    </lineage>
</organism>
<feature type="repeat" description="RPEL" evidence="2">
    <location>
        <begin position="48"/>
        <end position="73"/>
    </location>
</feature>
<gene>
    <name evidence="4" type="ORF">VKT23_018056</name>
</gene>
<comment type="caution">
    <text evidence="4">The sequence shown here is derived from an EMBL/GenBank/DDBJ whole genome shotgun (WGS) entry which is preliminary data.</text>
</comment>
<dbReference type="Pfam" id="PF02755">
    <property type="entry name" value="RPEL"/>
    <property type="match status" value="1"/>
</dbReference>
<dbReference type="Proteomes" id="UP001498398">
    <property type="component" value="Unassembled WGS sequence"/>
</dbReference>
<evidence type="ECO:0000256" key="1">
    <source>
        <dbReference type="ARBA" id="ARBA00022737"/>
    </source>
</evidence>
<evidence type="ECO:0000313" key="4">
    <source>
        <dbReference type="EMBL" id="KAK7438444.1"/>
    </source>
</evidence>
<keyword evidence="3" id="KW-0175">Coiled coil</keyword>
<reference evidence="4 5" key="1">
    <citation type="submission" date="2024-01" db="EMBL/GenBank/DDBJ databases">
        <title>A draft genome for the cacao thread blight pathogen Marasmiellus scandens.</title>
        <authorList>
            <person name="Baruah I.K."/>
            <person name="Leung J."/>
            <person name="Bukari Y."/>
            <person name="Amoako-Attah I."/>
            <person name="Meinhardt L.W."/>
            <person name="Bailey B.A."/>
            <person name="Cohen S.P."/>
        </authorList>
    </citation>
    <scope>NUCLEOTIDE SEQUENCE [LARGE SCALE GENOMIC DNA]</scope>
    <source>
        <strain evidence="4 5">GH-19</strain>
    </source>
</reference>
<proteinExistence type="predicted"/>
<protein>
    <submittedName>
        <fullName evidence="4">Uncharacterized protein</fullName>
    </submittedName>
</protein>
<keyword evidence="5" id="KW-1185">Reference proteome</keyword>
<dbReference type="PROSITE" id="PS51073">
    <property type="entry name" value="RPEL"/>
    <property type="match status" value="1"/>
</dbReference>
<keyword evidence="1" id="KW-0677">Repeat</keyword>
<name>A0ABR1IQB6_9AGAR</name>
<dbReference type="InterPro" id="IPR004018">
    <property type="entry name" value="RPEL_repeat"/>
</dbReference>